<reference evidence="3" key="1">
    <citation type="submission" date="2009-07" db="EMBL/GenBank/DDBJ databases">
        <title>Complete sequence of chromosome of Methylovorus sp. SIP3-4.</title>
        <authorList>
            <person name="Lucas S."/>
            <person name="Copeland A."/>
            <person name="Lapidus A."/>
            <person name="Glavina del Rio T."/>
            <person name="Tice H."/>
            <person name="Bruce D."/>
            <person name="Goodwin L."/>
            <person name="Pitluck S."/>
            <person name="Clum A."/>
            <person name="Larimer F."/>
            <person name="Land M."/>
            <person name="Hauser L."/>
            <person name="Kyrpides N."/>
            <person name="Mikhailova N."/>
            <person name="Kayluzhnaya M."/>
            <person name="Chistoserdova L."/>
        </authorList>
    </citation>
    <scope>NUCLEOTIDE SEQUENCE [LARGE SCALE GENOMIC DNA]</scope>
    <source>
        <strain evidence="3">SIP3-4</strain>
    </source>
</reference>
<feature type="domain" description="Smr" evidence="1">
    <location>
        <begin position="91"/>
        <end position="172"/>
    </location>
</feature>
<reference evidence="2 3" key="2">
    <citation type="journal article" date="2011" name="J. Bacteriol.">
        <title>Genomes of three methylotrophs from a single niche uncover genetic and metabolic divergence of Methylophilaceae.</title>
        <authorList>
            <person name="Lapidus A."/>
            <person name="Clum A."/>
            <person name="Labutti K."/>
            <person name="Kaluzhnaya M.G."/>
            <person name="Lim S."/>
            <person name="Beck D.A."/>
            <person name="Glavina Del Rio T."/>
            <person name="Nolan M."/>
            <person name="Mavromatis K."/>
            <person name="Huntemann M."/>
            <person name="Lucas S."/>
            <person name="Lidstrom M.E."/>
            <person name="Ivanova N."/>
            <person name="Chistoserdova L."/>
        </authorList>
    </citation>
    <scope>NUCLEOTIDE SEQUENCE [LARGE SCALE GENOMIC DNA]</scope>
    <source>
        <strain evidence="2 3">SIP3-4</strain>
    </source>
</reference>
<protein>
    <submittedName>
        <fullName evidence="2">Smr protein/MutS2</fullName>
    </submittedName>
</protein>
<dbReference type="PANTHER" id="PTHR35562">
    <property type="entry name" value="DNA ENDONUCLEASE SMRA-RELATED"/>
    <property type="match status" value="1"/>
</dbReference>
<organism evidence="2 3">
    <name type="scientific">Methylovorus glucosotrophus (strain SIP3-4)</name>
    <dbReference type="NCBI Taxonomy" id="582744"/>
    <lineage>
        <taxon>Bacteria</taxon>
        <taxon>Pseudomonadati</taxon>
        <taxon>Pseudomonadota</taxon>
        <taxon>Betaproteobacteria</taxon>
        <taxon>Nitrosomonadales</taxon>
        <taxon>Methylophilaceae</taxon>
        <taxon>Methylovorus</taxon>
    </lineage>
</organism>
<dbReference type="SUPFAM" id="SSF160443">
    <property type="entry name" value="SMR domain-like"/>
    <property type="match status" value="1"/>
</dbReference>
<dbReference type="SMART" id="SM00463">
    <property type="entry name" value="SMR"/>
    <property type="match status" value="1"/>
</dbReference>
<dbReference type="RefSeq" id="WP_015829935.1">
    <property type="nucleotide sequence ID" value="NC_012969.1"/>
</dbReference>
<sequence>MDDDELLFREAVKGARPLQSSKVTFTPPRPKPIPKQFIRDERQALIDSLSDHYIPAHELESGEELLYLREGQSPAILSKLRRGHWVVQAGIDLHGLVVDEARLYVAEFLADCKKKGIRCVRIVHGKGLGSRNREPILKHKLRNWLMQKDEVLAYAQARANDGGSGAVIVLLKA</sequence>
<dbReference type="STRING" id="582744.Msip34_1188"/>
<evidence type="ECO:0000259" key="1">
    <source>
        <dbReference type="PROSITE" id="PS50828"/>
    </source>
</evidence>
<accession>C6XD10</accession>
<dbReference type="PROSITE" id="PS50828">
    <property type="entry name" value="SMR"/>
    <property type="match status" value="1"/>
</dbReference>
<gene>
    <name evidence="2" type="ordered locus">Msip34_1188</name>
</gene>
<dbReference type="eggNOG" id="COG2840">
    <property type="taxonomic scope" value="Bacteria"/>
</dbReference>
<keyword evidence="3" id="KW-1185">Reference proteome</keyword>
<dbReference type="Proteomes" id="UP000002743">
    <property type="component" value="Chromosome"/>
</dbReference>
<evidence type="ECO:0000313" key="3">
    <source>
        <dbReference type="Proteomes" id="UP000002743"/>
    </source>
</evidence>
<dbReference type="InterPro" id="IPR002625">
    <property type="entry name" value="Smr_dom"/>
</dbReference>
<dbReference type="EMBL" id="CP001674">
    <property type="protein sequence ID" value="ACT50435.1"/>
    <property type="molecule type" value="Genomic_DNA"/>
</dbReference>
<proteinExistence type="predicted"/>
<dbReference type="OrthoDB" id="9808881at2"/>
<dbReference type="AlphaFoldDB" id="C6XD10"/>
<dbReference type="KEGG" id="mei:Msip34_1188"/>
<dbReference type="InterPro" id="IPR036063">
    <property type="entry name" value="Smr_dom_sf"/>
</dbReference>
<dbReference type="PANTHER" id="PTHR35562:SF2">
    <property type="entry name" value="DNA ENDONUCLEASE SMRA-RELATED"/>
    <property type="match status" value="1"/>
</dbReference>
<dbReference type="HOGENOM" id="CLU_055978_1_0_4"/>
<dbReference type="Gene3D" id="3.30.1370.110">
    <property type="match status" value="1"/>
</dbReference>
<evidence type="ECO:0000313" key="2">
    <source>
        <dbReference type="EMBL" id="ACT50435.1"/>
    </source>
</evidence>
<dbReference type="Pfam" id="PF01713">
    <property type="entry name" value="Smr"/>
    <property type="match status" value="1"/>
</dbReference>
<name>C6XD10_METGS</name>